<feature type="region of interest" description="Disordered" evidence="6">
    <location>
        <begin position="183"/>
        <end position="253"/>
    </location>
</feature>
<dbReference type="SUPFAM" id="SSF50784">
    <property type="entry name" value="Transcription factor IIA (TFIIA), beta-barrel domain"/>
    <property type="match status" value="1"/>
</dbReference>
<dbReference type="KEGG" id="cthr:CTHT_0058140"/>
<dbReference type="GeneID" id="18259852"/>
<keyword evidence="4" id="KW-0539">Nucleus</keyword>
<name>G0SCR3_CHATD</name>
<dbReference type="HOGENOM" id="CLU_030027_4_1_1"/>
<evidence type="ECO:0000256" key="6">
    <source>
        <dbReference type="SAM" id="MobiDB-lite"/>
    </source>
</evidence>
<dbReference type="PANTHER" id="PTHR12694:SF8">
    <property type="entry name" value="TRANSCRIPTION INITIATION FACTOR IIA SUBUNIT 1"/>
    <property type="match status" value="1"/>
</dbReference>
<feature type="compositionally biased region" description="Acidic residues" evidence="6">
    <location>
        <begin position="315"/>
        <end position="343"/>
    </location>
</feature>
<dbReference type="OrthoDB" id="6275927at2759"/>
<dbReference type="RefSeq" id="XP_006696134.1">
    <property type="nucleotide sequence ID" value="XM_006696071.1"/>
</dbReference>
<dbReference type="GO" id="GO:0006367">
    <property type="term" value="P:transcription initiation at RNA polymerase II promoter"/>
    <property type="evidence" value="ECO:0007669"/>
    <property type="project" value="InterPro"/>
</dbReference>
<feature type="region of interest" description="Disordered" evidence="6">
    <location>
        <begin position="53"/>
        <end position="85"/>
    </location>
</feature>
<dbReference type="GO" id="GO:0005672">
    <property type="term" value="C:transcription factor TFIIA complex"/>
    <property type="evidence" value="ECO:0007669"/>
    <property type="project" value="InterPro"/>
</dbReference>
<comment type="subcellular location">
    <subcellularLocation>
        <location evidence="1">Nucleus</location>
    </subcellularLocation>
</comment>
<dbReference type="InterPro" id="IPR004855">
    <property type="entry name" value="TFIIA_asu/bsu"/>
</dbReference>
<dbReference type="Proteomes" id="UP000008066">
    <property type="component" value="Unassembled WGS sequence"/>
</dbReference>
<dbReference type="PANTHER" id="PTHR12694">
    <property type="entry name" value="TRANSCRIPTION INITIATION FACTOR IIA SUBUNIT 1"/>
    <property type="match status" value="1"/>
</dbReference>
<protein>
    <recommendedName>
        <fullName evidence="5">Transcription initiation factor IIA large subunit</fullName>
    </recommendedName>
</protein>
<feature type="compositionally biased region" description="Low complexity" evidence="6">
    <location>
        <begin position="183"/>
        <end position="225"/>
    </location>
</feature>
<dbReference type="Gene3D" id="2.30.18.10">
    <property type="entry name" value="Transcription factor IIA (TFIIA), beta-barrel domain"/>
    <property type="match status" value="1"/>
</dbReference>
<evidence type="ECO:0000256" key="5">
    <source>
        <dbReference type="ARBA" id="ARBA00074154"/>
    </source>
</evidence>
<dbReference type="Pfam" id="PF03153">
    <property type="entry name" value="TFIIA"/>
    <property type="match status" value="1"/>
</dbReference>
<dbReference type="SMART" id="SM01371">
    <property type="entry name" value="TFIIA"/>
    <property type="match status" value="1"/>
</dbReference>
<dbReference type="AlphaFoldDB" id="G0SCR3"/>
<feature type="region of interest" description="Disordered" evidence="6">
    <location>
        <begin position="278"/>
        <end position="343"/>
    </location>
</feature>
<dbReference type="SUPFAM" id="SSF47396">
    <property type="entry name" value="Transcription factor IIA (TFIIA), alpha-helical domain"/>
    <property type="match status" value="1"/>
</dbReference>
<evidence type="ECO:0000256" key="1">
    <source>
        <dbReference type="ARBA" id="ARBA00004123"/>
    </source>
</evidence>
<evidence type="ECO:0000256" key="4">
    <source>
        <dbReference type="ARBA" id="ARBA00023242"/>
    </source>
</evidence>
<dbReference type="FunFam" id="1.10.287.100:FF:000001">
    <property type="entry name" value="Transcription initiation factor IIA subunit"/>
    <property type="match status" value="1"/>
</dbReference>
<gene>
    <name evidence="7" type="ORF">CTHT_0058140</name>
</gene>
<evidence type="ECO:0000313" key="8">
    <source>
        <dbReference type="Proteomes" id="UP000008066"/>
    </source>
</evidence>
<comment type="similarity">
    <text evidence="2">Belongs to the TFIIA subunit 1 family.</text>
</comment>
<keyword evidence="8" id="KW-1185">Reference proteome</keyword>
<feature type="compositionally biased region" description="Polar residues" evidence="6">
    <location>
        <begin position="283"/>
        <end position="292"/>
    </location>
</feature>
<dbReference type="eggNOG" id="KOG2652">
    <property type="taxonomic scope" value="Eukaryota"/>
</dbReference>
<keyword evidence="3" id="KW-0804">Transcription</keyword>
<organism evidence="8">
    <name type="scientific">Chaetomium thermophilum (strain DSM 1495 / CBS 144.50 / IMI 039719)</name>
    <name type="common">Thermochaetoides thermophila</name>
    <dbReference type="NCBI Taxonomy" id="759272"/>
    <lineage>
        <taxon>Eukaryota</taxon>
        <taxon>Fungi</taxon>
        <taxon>Dikarya</taxon>
        <taxon>Ascomycota</taxon>
        <taxon>Pezizomycotina</taxon>
        <taxon>Sordariomycetes</taxon>
        <taxon>Sordariomycetidae</taxon>
        <taxon>Sordariales</taxon>
        <taxon>Chaetomiaceae</taxon>
        <taxon>Thermochaetoides</taxon>
    </lineage>
</organism>
<dbReference type="FunFam" id="2.30.18.10:FF:000006">
    <property type="entry name" value="Transcription factor TFIIA complex subunit Toa1"/>
    <property type="match status" value="1"/>
</dbReference>
<dbReference type="InterPro" id="IPR009088">
    <property type="entry name" value="TFIIA_b-brl"/>
</dbReference>
<evidence type="ECO:0000313" key="7">
    <source>
        <dbReference type="EMBL" id="EGS19189.1"/>
    </source>
</evidence>
<accession>G0SCR3</accession>
<sequence>MSNTQVGPIYDSIIQDVINAVRVDFEENGIDETVLETLKKTWQHKLSQLNVAQFPWDPKPEPPPAPPANNGPTQASNAPVPAATPTYTQATLNPQAPIQTLTLPGSSIVQNANGVAIKQEPGIKSEPGVKQEPGVIQHPPFPANAAPQMAAVRAAQALQNQYGERAAASINAIHSGMVNQLNAAQRQQQMQQHLNGQQPQQYRPGMPSPMQQQRMQQHPQQQVPHPGGPNGLPAAQHDGAADETNEEHLPSINDREAIDRYFHAQLLARAKEREAGGLMMPLSKNSKNSAARSISKRQAAGSESREGVGSAQVDGPDDDESDADAINSDLDDPNEGLGEDSDDDDCTGHMMLCMYDKVQRVKNKWKCILKDGVLTVNGKEYVFHKATGEYEW</sequence>
<dbReference type="CDD" id="cd07976">
    <property type="entry name" value="TFIIA_alpha_beta_like"/>
    <property type="match status" value="2"/>
</dbReference>
<dbReference type="STRING" id="759272.G0SCR3"/>
<proteinExistence type="inferred from homology"/>
<evidence type="ECO:0000256" key="2">
    <source>
        <dbReference type="ARBA" id="ARBA00010059"/>
    </source>
</evidence>
<evidence type="ECO:0000256" key="3">
    <source>
        <dbReference type="ARBA" id="ARBA00023163"/>
    </source>
</evidence>
<dbReference type="Gene3D" id="1.10.287.100">
    <property type="match status" value="1"/>
</dbReference>
<reference evidence="7 8" key="1">
    <citation type="journal article" date="2011" name="Cell">
        <title>Insight into structure and assembly of the nuclear pore complex by utilizing the genome of a eukaryotic thermophile.</title>
        <authorList>
            <person name="Amlacher S."/>
            <person name="Sarges P."/>
            <person name="Flemming D."/>
            <person name="van Noort V."/>
            <person name="Kunze R."/>
            <person name="Devos D.P."/>
            <person name="Arumugam M."/>
            <person name="Bork P."/>
            <person name="Hurt E."/>
        </authorList>
    </citation>
    <scope>NUCLEOTIDE SEQUENCE [LARGE SCALE GENOMIC DNA]</scope>
    <source>
        <strain evidence="8">DSM 1495 / CBS 144.50 / IMI 039719</strain>
    </source>
</reference>
<dbReference type="OMA" id="EVCDASQ"/>
<dbReference type="EMBL" id="GL988045">
    <property type="protein sequence ID" value="EGS19189.1"/>
    <property type="molecule type" value="Genomic_DNA"/>
</dbReference>